<dbReference type="Pfam" id="PF13314">
    <property type="entry name" value="DUF4083"/>
    <property type="match status" value="1"/>
</dbReference>
<organism evidence="1 2">
    <name type="scientific">Paenibacillus pseudetheri</name>
    <dbReference type="NCBI Taxonomy" id="2897682"/>
    <lineage>
        <taxon>Bacteria</taxon>
        <taxon>Bacillati</taxon>
        <taxon>Bacillota</taxon>
        <taxon>Bacilli</taxon>
        <taxon>Bacillales</taxon>
        <taxon>Paenibacillaceae</taxon>
        <taxon>Paenibacillus</taxon>
    </lineage>
</organism>
<dbReference type="RefSeq" id="WP_234540639.1">
    <property type="nucleotide sequence ID" value="NZ_CAKMAB010000040.1"/>
</dbReference>
<protein>
    <recommendedName>
        <fullName evidence="3">DUF4083 domain-containing protein</fullName>
    </recommendedName>
</protein>
<accession>A0ABM9BIG7</accession>
<sequence>MQYIFLIPLAFVWVIPLVLLLKGNYLTKNKVSDKSASIEKKLDRIIELLEKDKGA</sequence>
<keyword evidence="2" id="KW-1185">Reference proteome</keyword>
<dbReference type="Proteomes" id="UP000838749">
    <property type="component" value="Unassembled WGS sequence"/>
</dbReference>
<dbReference type="EMBL" id="CAKMAB010000040">
    <property type="protein sequence ID" value="CAH1058789.1"/>
    <property type="molecule type" value="Genomic_DNA"/>
</dbReference>
<reference evidence="1" key="1">
    <citation type="submission" date="2021-12" db="EMBL/GenBank/DDBJ databases">
        <authorList>
            <person name="Criscuolo A."/>
        </authorList>
    </citation>
    <scope>NUCLEOTIDE SEQUENCE</scope>
    <source>
        <strain evidence="1">CIP111894</strain>
    </source>
</reference>
<evidence type="ECO:0000313" key="2">
    <source>
        <dbReference type="Proteomes" id="UP000838749"/>
    </source>
</evidence>
<comment type="caution">
    <text evidence="1">The sequence shown here is derived from an EMBL/GenBank/DDBJ whole genome shotgun (WGS) entry which is preliminary data.</text>
</comment>
<evidence type="ECO:0008006" key="3">
    <source>
        <dbReference type="Google" id="ProtNLM"/>
    </source>
</evidence>
<evidence type="ECO:0000313" key="1">
    <source>
        <dbReference type="EMBL" id="CAH1058789.1"/>
    </source>
</evidence>
<gene>
    <name evidence="1" type="ORF">PAECIP111894_04975</name>
</gene>
<proteinExistence type="predicted"/>
<name>A0ABM9BIG7_9BACL</name>
<dbReference type="InterPro" id="IPR025143">
    <property type="entry name" value="DUF4083"/>
</dbReference>